<evidence type="ECO:0008006" key="4">
    <source>
        <dbReference type="Google" id="ProtNLM"/>
    </source>
</evidence>
<organism evidence="2 3">
    <name type="scientific">Electrophorus voltai</name>
    <dbReference type="NCBI Taxonomy" id="2609070"/>
    <lineage>
        <taxon>Eukaryota</taxon>
        <taxon>Metazoa</taxon>
        <taxon>Chordata</taxon>
        <taxon>Craniata</taxon>
        <taxon>Vertebrata</taxon>
        <taxon>Euteleostomi</taxon>
        <taxon>Actinopterygii</taxon>
        <taxon>Neopterygii</taxon>
        <taxon>Teleostei</taxon>
        <taxon>Ostariophysi</taxon>
        <taxon>Gymnotiformes</taxon>
        <taxon>Gymnotoidei</taxon>
        <taxon>Gymnotidae</taxon>
        <taxon>Electrophorus</taxon>
    </lineage>
</organism>
<comment type="caution">
    <text evidence="2">The sequence shown here is derived from an EMBL/GenBank/DDBJ whole genome shotgun (WGS) entry which is preliminary data.</text>
</comment>
<evidence type="ECO:0000313" key="3">
    <source>
        <dbReference type="Proteomes" id="UP001239994"/>
    </source>
</evidence>
<accession>A0AAD8ZI92</accession>
<name>A0AAD8ZI92_9TELE</name>
<dbReference type="Proteomes" id="UP001239994">
    <property type="component" value="Unassembled WGS sequence"/>
</dbReference>
<evidence type="ECO:0000256" key="1">
    <source>
        <dbReference type="SAM" id="Coils"/>
    </source>
</evidence>
<dbReference type="InterPro" id="IPR008983">
    <property type="entry name" value="Tumour_necrosis_fac-like_dom"/>
</dbReference>
<reference evidence="2" key="1">
    <citation type="submission" date="2023-03" db="EMBL/GenBank/DDBJ databases">
        <title>Electrophorus voltai genome.</title>
        <authorList>
            <person name="Bian C."/>
        </authorList>
    </citation>
    <scope>NUCLEOTIDE SEQUENCE</scope>
    <source>
        <strain evidence="2">CB-2022</strain>
        <tissue evidence="2">Muscle</tissue>
    </source>
</reference>
<proteinExistence type="predicted"/>
<gene>
    <name evidence="2" type="ORF">P4O66_007229</name>
</gene>
<dbReference type="EMBL" id="JAROKS010000012">
    <property type="protein sequence ID" value="KAK1798954.1"/>
    <property type="molecule type" value="Genomic_DNA"/>
</dbReference>
<keyword evidence="1" id="KW-0175">Coiled coil</keyword>
<protein>
    <recommendedName>
        <fullName evidence="4">C1q domain-containing protein</fullName>
    </recommendedName>
</protein>
<feature type="non-terminal residue" evidence="2">
    <location>
        <position position="1"/>
    </location>
</feature>
<dbReference type="Gene3D" id="2.60.120.40">
    <property type="match status" value="1"/>
</dbReference>
<feature type="coiled-coil region" evidence="1">
    <location>
        <begin position="69"/>
        <end position="103"/>
    </location>
</feature>
<keyword evidence="3" id="KW-1185">Reference proteome</keyword>
<dbReference type="AlphaFoldDB" id="A0AAD8ZI92"/>
<evidence type="ECO:0000313" key="2">
    <source>
        <dbReference type="EMBL" id="KAK1798954.1"/>
    </source>
</evidence>
<sequence length="190" mass="20760">LTLYCTVCWYICVMPQEFRHFETAFLLLSALICVRGALATGNNSLDLQNVGASGDDDVDAIVKALLTLQERLAATKLELQTKLEDSERKQKELQTRIDATDAHVLELSKTSQALAKRQVAFTASIQSSGAHGDTLVYGKAITNFGHAYNPQTALVLHQKYCCGNTALAITIPRAAQKCQGQATPPLKRMH</sequence>